<evidence type="ECO:0000256" key="1">
    <source>
        <dbReference type="ARBA" id="ARBA00005163"/>
    </source>
</evidence>
<evidence type="ECO:0000313" key="6">
    <source>
        <dbReference type="EMBL" id="PZR81013.1"/>
    </source>
</evidence>
<dbReference type="Proteomes" id="UP000248724">
    <property type="component" value="Unassembled WGS sequence"/>
</dbReference>
<comment type="caution">
    <text evidence="6">The sequence shown here is derived from an EMBL/GenBank/DDBJ whole genome shotgun (WGS) entry which is preliminary data.</text>
</comment>
<proteinExistence type="inferred from homology"/>
<accession>A0A2W5Z6W4</accession>
<comment type="similarity">
    <text evidence="2">Belongs to the citrate synthase family.</text>
</comment>
<dbReference type="InterPro" id="IPR009061">
    <property type="entry name" value="DNA-bd_dom_put_sf"/>
</dbReference>
<dbReference type="InterPro" id="IPR016142">
    <property type="entry name" value="Citrate_synth-like_lrg_a-sub"/>
</dbReference>
<name>A0A2W5Z6W4_9BACT</name>
<dbReference type="EC" id="2.3.3.16" evidence="3"/>
<evidence type="ECO:0000256" key="4">
    <source>
        <dbReference type="ARBA" id="ARBA00022679"/>
    </source>
</evidence>
<dbReference type="Gene3D" id="1.10.230.10">
    <property type="entry name" value="Cytochrome P450-Terp, domain 2"/>
    <property type="match status" value="1"/>
</dbReference>
<dbReference type="PANTHER" id="PTHR11739">
    <property type="entry name" value="CITRATE SYNTHASE"/>
    <property type="match status" value="1"/>
</dbReference>
<organism evidence="6 7">
    <name type="scientific">Candidatus Aeolococcus gillhamiae</name>
    <dbReference type="NCBI Taxonomy" id="3127015"/>
    <lineage>
        <taxon>Bacteria</taxon>
        <taxon>Bacillati</taxon>
        <taxon>Candidatus Dormiibacterota</taxon>
        <taxon>Candidatus Dormibacteria</taxon>
        <taxon>Candidatus Aeolococcales</taxon>
        <taxon>Candidatus Aeolococcaceae</taxon>
        <taxon>Candidatus Aeolococcus</taxon>
    </lineage>
</organism>
<dbReference type="GO" id="GO:0006355">
    <property type="term" value="P:regulation of DNA-templated transcription"/>
    <property type="evidence" value="ECO:0007669"/>
    <property type="project" value="InterPro"/>
</dbReference>
<dbReference type="PANTHER" id="PTHR11739:SF4">
    <property type="entry name" value="CITRATE SYNTHASE, PEROXISOMAL"/>
    <property type="match status" value="1"/>
</dbReference>
<dbReference type="AlphaFoldDB" id="A0A2W5Z6W4"/>
<evidence type="ECO:0000313" key="7">
    <source>
        <dbReference type="Proteomes" id="UP000248724"/>
    </source>
</evidence>
<dbReference type="Pfam" id="PF13411">
    <property type="entry name" value="MerR_1"/>
    <property type="match status" value="1"/>
</dbReference>
<protein>
    <recommendedName>
        <fullName evidence="3">citrate synthase (unknown stereospecificity)</fullName>
        <ecNumber evidence="3">2.3.3.16</ecNumber>
    </recommendedName>
</protein>
<dbReference type="GO" id="GO:0005975">
    <property type="term" value="P:carbohydrate metabolic process"/>
    <property type="evidence" value="ECO:0007669"/>
    <property type="project" value="TreeGrafter"/>
</dbReference>
<gene>
    <name evidence="6" type="ORF">DLM65_06835</name>
</gene>
<reference evidence="6 7" key="1">
    <citation type="journal article" date="2017" name="Nature">
        <title>Atmospheric trace gases support primary production in Antarctic desert surface soil.</title>
        <authorList>
            <person name="Ji M."/>
            <person name="Greening C."/>
            <person name="Vanwonterghem I."/>
            <person name="Carere C.R."/>
            <person name="Bay S.K."/>
            <person name="Steen J.A."/>
            <person name="Montgomery K."/>
            <person name="Lines T."/>
            <person name="Beardall J."/>
            <person name="van Dorst J."/>
            <person name="Snape I."/>
            <person name="Stott M.B."/>
            <person name="Hugenholtz P."/>
            <person name="Ferrari B.C."/>
        </authorList>
    </citation>
    <scope>NUCLEOTIDE SEQUENCE [LARGE SCALE GENOMIC DNA]</scope>
    <source>
        <strain evidence="6">RRmetagenome_bin12</strain>
    </source>
</reference>
<dbReference type="InterPro" id="IPR036969">
    <property type="entry name" value="Citrate_synthase_sf"/>
</dbReference>
<dbReference type="InterPro" id="IPR016143">
    <property type="entry name" value="Citrate_synth-like_sm_a-sub"/>
</dbReference>
<evidence type="ECO:0000256" key="3">
    <source>
        <dbReference type="ARBA" id="ARBA00012972"/>
    </source>
</evidence>
<dbReference type="GO" id="GO:0036440">
    <property type="term" value="F:citrate synthase activity"/>
    <property type="evidence" value="ECO:0007669"/>
    <property type="project" value="UniProtKB-EC"/>
</dbReference>
<dbReference type="PRINTS" id="PR00143">
    <property type="entry name" value="CITRTSNTHASE"/>
</dbReference>
<dbReference type="GO" id="GO:0005829">
    <property type="term" value="C:cytosol"/>
    <property type="evidence" value="ECO:0007669"/>
    <property type="project" value="TreeGrafter"/>
</dbReference>
<dbReference type="Pfam" id="PF00285">
    <property type="entry name" value="Citrate_synt"/>
    <property type="match status" value="1"/>
</dbReference>
<dbReference type="UniPathway" id="UPA00223"/>
<feature type="domain" description="HTH merR-type" evidence="5">
    <location>
        <begin position="12"/>
        <end position="57"/>
    </location>
</feature>
<sequence length="412" mass="43477">MINNAERRLRLTTAEVAKRLGVKRQSVYAYVSRGLLSPERDRRGSTFDAAQVERLAATSRRAAAAGRVGRGGPTLGFVTGITLIEDGRLFYRGEDAVASSVERSFEEVAGWLWTASWPSTSGDSSWNGGSPESLRLAKFAASVLPDPTMPADRFKVVVAAAATVDPWRHHLGPDSVISTAKTIISTMVDSLPVTGRNARRIQAGGGIAARLWPRLTALVATPARVDMLDSALALVADHELAASTLAARVAAAFGADPYAVVSTGLGAAAGALHGANSAEVVALLDDALRVGPGEAMAQRLRRGGVVAGFGQVLYPDGDPRGRELVRRVSELDLPLRRRAAIDAVLGLAHERGLPPPSVDFGLAALVFGQSMIPGAGEAIFTLGRTAGWIAHAMEEYASRTDFRVRASYVGPR</sequence>
<dbReference type="GO" id="GO:0003677">
    <property type="term" value="F:DNA binding"/>
    <property type="evidence" value="ECO:0007669"/>
    <property type="project" value="InterPro"/>
</dbReference>
<dbReference type="EMBL" id="QHBU01000127">
    <property type="protein sequence ID" value="PZR81013.1"/>
    <property type="molecule type" value="Genomic_DNA"/>
</dbReference>
<evidence type="ECO:0000259" key="5">
    <source>
        <dbReference type="Pfam" id="PF13411"/>
    </source>
</evidence>
<dbReference type="Gene3D" id="1.10.580.10">
    <property type="entry name" value="Citrate Synthase, domain 1"/>
    <property type="match status" value="1"/>
</dbReference>
<dbReference type="SUPFAM" id="SSF46955">
    <property type="entry name" value="Putative DNA-binding domain"/>
    <property type="match status" value="1"/>
</dbReference>
<comment type="pathway">
    <text evidence="1">Carbohydrate metabolism; tricarboxylic acid cycle.</text>
</comment>
<dbReference type="InterPro" id="IPR000551">
    <property type="entry name" value="MerR-type_HTH_dom"/>
</dbReference>
<dbReference type="Gene3D" id="1.10.1660.10">
    <property type="match status" value="1"/>
</dbReference>
<dbReference type="SUPFAM" id="SSF48256">
    <property type="entry name" value="Citrate synthase"/>
    <property type="match status" value="1"/>
</dbReference>
<dbReference type="InterPro" id="IPR002020">
    <property type="entry name" value="Citrate_synthase"/>
</dbReference>
<keyword evidence="4" id="KW-0808">Transferase</keyword>
<evidence type="ECO:0000256" key="2">
    <source>
        <dbReference type="ARBA" id="ARBA00010566"/>
    </source>
</evidence>
<dbReference type="GO" id="GO:0006099">
    <property type="term" value="P:tricarboxylic acid cycle"/>
    <property type="evidence" value="ECO:0007669"/>
    <property type="project" value="UniProtKB-UniPathway"/>
</dbReference>